<dbReference type="EMBL" id="PPCN01000001">
    <property type="protein sequence ID" value="POF34030.1"/>
    <property type="molecule type" value="Genomic_DNA"/>
</dbReference>
<proteinExistence type="predicted"/>
<dbReference type="RefSeq" id="WP_103220666.1">
    <property type="nucleotide sequence ID" value="NZ_PPCN01000001.1"/>
</dbReference>
<name>A0A2S3V2C6_9HYPH</name>
<protein>
    <submittedName>
        <fullName evidence="1">Uncharacterized protein</fullName>
    </submittedName>
</protein>
<sequence length="133" mass="14959">MSLYPKDYSALAERFETHALQAEGFTHVDHIGVACQMLQKYDFLDAAARYGASLKTLAARAGAPGKFNTTLTLAFLSILRERMADTPHASFCEFLEKNPELVSRTLLSGWHSDERLGCQRARDAFVMPDRFRT</sequence>
<dbReference type="OrthoDB" id="72030at2"/>
<accession>A0A2S3V2C6</accession>
<evidence type="ECO:0000313" key="2">
    <source>
        <dbReference type="Proteomes" id="UP000236959"/>
    </source>
</evidence>
<keyword evidence="2" id="KW-1185">Reference proteome</keyword>
<comment type="caution">
    <text evidence="1">The sequence shown here is derived from an EMBL/GenBank/DDBJ whole genome shotgun (WGS) entry which is preliminary data.</text>
</comment>
<dbReference type="AlphaFoldDB" id="A0A2S3V2C6"/>
<gene>
    <name evidence="1" type="ORF">CLV41_101481</name>
</gene>
<organism evidence="1 2">
    <name type="scientific">Roseibium marinum</name>
    <dbReference type="NCBI Taxonomy" id="281252"/>
    <lineage>
        <taxon>Bacteria</taxon>
        <taxon>Pseudomonadati</taxon>
        <taxon>Pseudomonadota</taxon>
        <taxon>Alphaproteobacteria</taxon>
        <taxon>Hyphomicrobiales</taxon>
        <taxon>Stappiaceae</taxon>
        <taxon>Roseibium</taxon>
    </lineage>
</organism>
<evidence type="ECO:0000313" key="1">
    <source>
        <dbReference type="EMBL" id="POF34030.1"/>
    </source>
</evidence>
<dbReference type="Proteomes" id="UP000236959">
    <property type="component" value="Unassembled WGS sequence"/>
</dbReference>
<reference evidence="1 2" key="1">
    <citation type="submission" date="2018-01" db="EMBL/GenBank/DDBJ databases">
        <title>Genomic Encyclopedia of Archaeal and Bacterial Type Strains, Phase II (KMG-II): from individual species to whole genera.</title>
        <authorList>
            <person name="Goeker M."/>
        </authorList>
    </citation>
    <scope>NUCLEOTIDE SEQUENCE [LARGE SCALE GENOMIC DNA]</scope>
    <source>
        <strain evidence="1 2">DSM 17023</strain>
    </source>
</reference>